<dbReference type="CDD" id="cd00190">
    <property type="entry name" value="Tryp_SPc"/>
    <property type="match status" value="1"/>
</dbReference>
<comment type="caution">
    <text evidence="5">The sequence shown here is derived from an EMBL/GenBank/DDBJ whole genome shotgun (WGS) entry which is preliminary data.</text>
</comment>
<dbReference type="InterPro" id="IPR043504">
    <property type="entry name" value="Peptidase_S1_PA_chymotrypsin"/>
</dbReference>
<dbReference type="Pfam" id="PF00089">
    <property type="entry name" value="Trypsin"/>
    <property type="match status" value="1"/>
</dbReference>
<dbReference type="Proteomes" id="UP001497623">
    <property type="component" value="Unassembled WGS sequence"/>
</dbReference>
<evidence type="ECO:0000256" key="1">
    <source>
        <dbReference type="ARBA" id="ARBA00004613"/>
    </source>
</evidence>
<comment type="subcellular location">
    <subcellularLocation>
        <location evidence="1">Secreted</location>
    </subcellularLocation>
</comment>
<dbReference type="SMART" id="SM00020">
    <property type="entry name" value="Tryp_SPc"/>
    <property type="match status" value="1"/>
</dbReference>
<proteinExistence type="predicted"/>
<dbReference type="FunFam" id="2.40.10.10:FF:000038">
    <property type="entry name" value="Serine protease"/>
    <property type="match status" value="1"/>
</dbReference>
<protein>
    <recommendedName>
        <fullName evidence="4">Peptidase S1 domain-containing protein</fullName>
    </recommendedName>
</protein>
<name>A0AAV2QND2_MEGNR</name>
<dbReference type="GO" id="GO:0005576">
    <property type="term" value="C:extracellular region"/>
    <property type="evidence" value="ECO:0007669"/>
    <property type="project" value="UniProtKB-SubCell"/>
</dbReference>
<dbReference type="PRINTS" id="PR00722">
    <property type="entry name" value="CHYMOTRYPSIN"/>
</dbReference>
<evidence type="ECO:0000256" key="2">
    <source>
        <dbReference type="ARBA" id="ARBA00022525"/>
    </source>
</evidence>
<evidence type="ECO:0000259" key="4">
    <source>
        <dbReference type="PROSITE" id="PS50240"/>
    </source>
</evidence>
<evidence type="ECO:0000313" key="6">
    <source>
        <dbReference type="Proteomes" id="UP001497623"/>
    </source>
</evidence>
<dbReference type="InterPro" id="IPR001254">
    <property type="entry name" value="Trypsin_dom"/>
</dbReference>
<dbReference type="InterPro" id="IPR001314">
    <property type="entry name" value="Peptidase_S1A"/>
</dbReference>
<dbReference type="EMBL" id="CAXKWB010007974">
    <property type="protein sequence ID" value="CAL4089166.1"/>
    <property type="molecule type" value="Genomic_DNA"/>
</dbReference>
<keyword evidence="2" id="KW-0964">Secreted</keyword>
<sequence length="771" mass="85281">MANKLQEFLEILRPICWGEHQEGENAKQSWIGGRPPLVNKLLWRIPLRRKSRQNGVHRRRTSTRPWLFRPDHAQSIFYKNCIFKVKKKSEECYMAVLESAPNNYSILSVQLNMLLIDFNLISSFSGMAWCKVLVLLLAFSFSRGEDEWVWDKKPTNEDQIAEPSTLNSQQVLPRNSLTAQPAKEELATFDILLPDGTSETLTAGQDVSIIVVDEQAAADGREAKTVVTEVDVAAIAGPRDGQAEPRFIKKAMCDLGFGSDCGKHSYGGGYHPSPGINPADIGYVQPVQINPVGGPVLSVPLSHPLAGGYQPPSYPPPAPSYPAPAYHPPPMAQYHTPTYMPPVADYSHHKHDHTHTHSHTYHDNSGGYESSYSGNRYGKALSDSPASHINRVGDSLPIIPPIPYEDCTCVARQLCDVLDVVGRTSEIDNFIDARNKNTDQLIFSTATEKDKSRNKRQSQFRITNQSIFYFLNQKRHNGHSMLSSQSNRCGLGQVCCRSPGRSLTVSSSTCGRRNSQGLLGRVKNLNFEHGDTEFGEYPWQAAILKSENGEGVYVCGAALIDEQHLLTATHCVKDLSPSVMRIRLGEWDVHNENEFYPHVENRVSGVYNHPEYYSGKLYNDISVIRMATPVNFNSYPHIAPVCLPDSFADFVGQRCFTTGWGKDAFGSQGTFQQVLKEVDVPVADHFQCESTLRRTRLGSSFKLHEGMLCAGGEAGKDACKGDGGGPLVCQGRDGAMQLAGLVSWGVGCGEPGVPGVYVKVNHYLQWIRSIT</sequence>
<accession>A0AAV2QND2</accession>
<dbReference type="SUPFAM" id="SSF50494">
    <property type="entry name" value="Trypsin-like serine proteases"/>
    <property type="match status" value="1"/>
</dbReference>
<evidence type="ECO:0000313" key="5">
    <source>
        <dbReference type="EMBL" id="CAL4089166.1"/>
    </source>
</evidence>
<evidence type="ECO:0000256" key="3">
    <source>
        <dbReference type="ARBA" id="ARBA00023157"/>
    </source>
</evidence>
<dbReference type="InterPro" id="IPR018114">
    <property type="entry name" value="TRYPSIN_HIS"/>
</dbReference>
<feature type="non-terminal residue" evidence="5">
    <location>
        <position position="771"/>
    </location>
</feature>
<dbReference type="PROSITE" id="PS00134">
    <property type="entry name" value="TRYPSIN_HIS"/>
    <property type="match status" value="1"/>
</dbReference>
<keyword evidence="3" id="KW-1015">Disulfide bond</keyword>
<dbReference type="GO" id="GO:0006508">
    <property type="term" value="P:proteolysis"/>
    <property type="evidence" value="ECO:0007669"/>
    <property type="project" value="InterPro"/>
</dbReference>
<dbReference type="InterPro" id="IPR009003">
    <property type="entry name" value="Peptidase_S1_PA"/>
</dbReference>
<dbReference type="PANTHER" id="PTHR24258">
    <property type="entry name" value="SERINE PROTEASE-RELATED"/>
    <property type="match status" value="1"/>
</dbReference>
<dbReference type="GO" id="GO:0004252">
    <property type="term" value="F:serine-type endopeptidase activity"/>
    <property type="evidence" value="ECO:0007669"/>
    <property type="project" value="InterPro"/>
</dbReference>
<reference evidence="5 6" key="1">
    <citation type="submission" date="2024-05" db="EMBL/GenBank/DDBJ databases">
        <authorList>
            <person name="Wallberg A."/>
        </authorList>
    </citation>
    <scope>NUCLEOTIDE SEQUENCE [LARGE SCALE GENOMIC DNA]</scope>
</reference>
<feature type="domain" description="Peptidase S1" evidence="4">
    <location>
        <begin position="518"/>
        <end position="771"/>
    </location>
</feature>
<dbReference type="PANTHER" id="PTHR24258:SF142">
    <property type="entry name" value="PEPTIDASE S1 DOMAIN-CONTAINING PROTEIN"/>
    <property type="match status" value="1"/>
</dbReference>
<gene>
    <name evidence="5" type="ORF">MNOR_LOCUS13725</name>
</gene>
<dbReference type="Gene3D" id="2.40.10.10">
    <property type="entry name" value="Trypsin-like serine proteases"/>
    <property type="match status" value="2"/>
</dbReference>
<dbReference type="PROSITE" id="PS50240">
    <property type="entry name" value="TRYPSIN_DOM"/>
    <property type="match status" value="1"/>
</dbReference>
<organism evidence="5 6">
    <name type="scientific">Meganyctiphanes norvegica</name>
    <name type="common">Northern krill</name>
    <name type="synonym">Thysanopoda norvegica</name>
    <dbReference type="NCBI Taxonomy" id="48144"/>
    <lineage>
        <taxon>Eukaryota</taxon>
        <taxon>Metazoa</taxon>
        <taxon>Ecdysozoa</taxon>
        <taxon>Arthropoda</taxon>
        <taxon>Crustacea</taxon>
        <taxon>Multicrustacea</taxon>
        <taxon>Malacostraca</taxon>
        <taxon>Eumalacostraca</taxon>
        <taxon>Eucarida</taxon>
        <taxon>Euphausiacea</taxon>
        <taxon>Euphausiidae</taxon>
        <taxon>Meganyctiphanes</taxon>
    </lineage>
</organism>
<dbReference type="AlphaFoldDB" id="A0AAV2QND2"/>
<keyword evidence="6" id="KW-1185">Reference proteome</keyword>